<protein>
    <submittedName>
        <fullName evidence="5">Similar to Saccharomyces cerevisiae YKL084W HOT13 Zinc-binding mitochondrial intermembrane space (IMS) protein involved in a disulfide relay system for IMS import of cysteine-containing proteins</fullName>
    </submittedName>
</protein>
<dbReference type="InterPro" id="IPR008913">
    <property type="entry name" value="Znf_CHY"/>
</dbReference>
<dbReference type="STRING" id="1789683.A0A1X7R9Q1"/>
<reference evidence="5 6" key="1">
    <citation type="submission" date="2017-04" db="EMBL/GenBank/DDBJ databases">
        <authorList>
            <person name="Afonso C.L."/>
            <person name="Miller P.J."/>
            <person name="Scott M.A."/>
            <person name="Spackman E."/>
            <person name="Goraichik I."/>
            <person name="Dimitrov K.M."/>
            <person name="Suarez D.L."/>
            <person name="Swayne D.E."/>
        </authorList>
    </citation>
    <scope>NUCLEOTIDE SEQUENCE [LARGE SCALE GENOMIC DNA]</scope>
</reference>
<dbReference type="Proteomes" id="UP000196158">
    <property type="component" value="Unassembled WGS sequence"/>
</dbReference>
<dbReference type="PANTHER" id="PTHR28082">
    <property type="entry name" value="ZINC FINGER PROTEIN"/>
    <property type="match status" value="1"/>
</dbReference>
<dbReference type="GO" id="GO:0045041">
    <property type="term" value="P:protein import into mitochondrial intermembrane space"/>
    <property type="evidence" value="ECO:0007669"/>
    <property type="project" value="TreeGrafter"/>
</dbReference>
<evidence type="ECO:0000256" key="2">
    <source>
        <dbReference type="ARBA" id="ARBA00022771"/>
    </source>
</evidence>
<accession>A0A1X7R9Q1</accession>
<dbReference type="EMBL" id="FXLY01000011">
    <property type="protein sequence ID" value="SMN22341.1"/>
    <property type="molecule type" value="Genomic_DNA"/>
</dbReference>
<proteinExistence type="predicted"/>
<feature type="domain" description="CHY-type" evidence="4">
    <location>
        <begin position="15"/>
        <end position="80"/>
    </location>
</feature>
<dbReference type="SUPFAM" id="SSF161219">
    <property type="entry name" value="CHY zinc finger-like"/>
    <property type="match status" value="1"/>
</dbReference>
<dbReference type="InterPro" id="IPR052604">
    <property type="entry name" value="Mito_Tim_assembly_helper"/>
</dbReference>
<dbReference type="PIRSF" id="PIRSF017292">
    <property type="entry name" value="UCP017292_Znf_CHY"/>
    <property type="match status" value="1"/>
</dbReference>
<dbReference type="GO" id="GO:0008270">
    <property type="term" value="F:zinc ion binding"/>
    <property type="evidence" value="ECO:0007669"/>
    <property type="project" value="UniProtKB-KW"/>
</dbReference>
<dbReference type="PANTHER" id="PTHR28082:SF1">
    <property type="entry name" value="HELPER OF TIM PROTEIN 13"/>
    <property type="match status" value="1"/>
</dbReference>
<evidence type="ECO:0000256" key="1">
    <source>
        <dbReference type="ARBA" id="ARBA00022723"/>
    </source>
</evidence>
<dbReference type="OrthoDB" id="411372at2759"/>
<organism evidence="5 6">
    <name type="scientific">Maudiozyma saulgeensis</name>
    <dbReference type="NCBI Taxonomy" id="1789683"/>
    <lineage>
        <taxon>Eukaryota</taxon>
        <taxon>Fungi</taxon>
        <taxon>Dikarya</taxon>
        <taxon>Ascomycota</taxon>
        <taxon>Saccharomycotina</taxon>
        <taxon>Saccharomycetes</taxon>
        <taxon>Saccharomycetales</taxon>
        <taxon>Saccharomycetaceae</taxon>
        <taxon>Maudiozyma</taxon>
    </lineage>
</organism>
<evidence type="ECO:0000256" key="3">
    <source>
        <dbReference type="ARBA" id="ARBA00022833"/>
    </source>
</evidence>
<evidence type="ECO:0000259" key="4">
    <source>
        <dbReference type="Pfam" id="PF05495"/>
    </source>
</evidence>
<dbReference type="GO" id="GO:0005758">
    <property type="term" value="C:mitochondrial intermembrane space"/>
    <property type="evidence" value="ECO:0007669"/>
    <property type="project" value="TreeGrafter"/>
</dbReference>
<evidence type="ECO:0000313" key="5">
    <source>
        <dbReference type="EMBL" id="SMN22341.1"/>
    </source>
</evidence>
<keyword evidence="2" id="KW-0863">Zinc-finger</keyword>
<keyword evidence="6" id="KW-1185">Reference proteome</keyword>
<dbReference type="InterPro" id="IPR016694">
    <property type="entry name" value="UCP017292"/>
</dbReference>
<dbReference type="InterPro" id="IPR037274">
    <property type="entry name" value="Znf_CHY_sf"/>
</dbReference>
<name>A0A1X7R9Q1_9SACH</name>
<gene>
    <name evidence="5" type="ORF">KASA_0H01342G</name>
</gene>
<dbReference type="AlphaFoldDB" id="A0A1X7R9Q1"/>
<keyword evidence="1" id="KW-0479">Metal-binding</keyword>
<keyword evidence="3" id="KW-0862">Zinc</keyword>
<evidence type="ECO:0000313" key="6">
    <source>
        <dbReference type="Proteomes" id="UP000196158"/>
    </source>
</evidence>
<dbReference type="Pfam" id="PF05495">
    <property type="entry name" value="zf-CHY"/>
    <property type="match status" value="1"/>
</dbReference>
<sequence length="117" mass="13546">MVKVVGKLVDDQTRCVHWNSPLDVMAIKFKCCQTFYSCYECHQEMTNHDPIVYDLNIKKEAITPTILCGKCQNEMTFEEYSKGIKCTNCLTNFNPGCKLHYDIYFKNVPSNLQSCEL</sequence>